<dbReference type="Proteomes" id="UP001153076">
    <property type="component" value="Unassembled WGS sequence"/>
</dbReference>
<dbReference type="AlphaFoldDB" id="A0A9Q1QMB1"/>
<sequence>MYIRKRKKEPPICPFCSVLSRSVLLLVFICPACSVLSQSVHLLVLICPLLALLRQNVSLEAFLSVFMTLYNCPVSEFDASHTFYFLVDQFVKVRVYRVLALVNHCYKIFDESNSELTFEVGTYGVTWVEQVAFASPLSNGHRFRESKGGAQPSGFMSVVSAIDWISVSPELLQPSYSYGPQVRTIVLLCSLLAGGYGKDVFFEVGHKVYPLWPKASPLSLNALTVNWQSFGVSLIMLI</sequence>
<evidence type="ECO:0000313" key="2">
    <source>
        <dbReference type="Proteomes" id="UP001153076"/>
    </source>
</evidence>
<gene>
    <name evidence="1" type="ORF">Cgig2_000787</name>
</gene>
<dbReference type="EMBL" id="JAKOGI010000049">
    <property type="protein sequence ID" value="KAJ8446776.1"/>
    <property type="molecule type" value="Genomic_DNA"/>
</dbReference>
<proteinExistence type="predicted"/>
<comment type="caution">
    <text evidence="1">The sequence shown here is derived from an EMBL/GenBank/DDBJ whole genome shotgun (WGS) entry which is preliminary data.</text>
</comment>
<name>A0A9Q1QMB1_9CARY</name>
<organism evidence="1 2">
    <name type="scientific">Carnegiea gigantea</name>
    <dbReference type="NCBI Taxonomy" id="171969"/>
    <lineage>
        <taxon>Eukaryota</taxon>
        <taxon>Viridiplantae</taxon>
        <taxon>Streptophyta</taxon>
        <taxon>Embryophyta</taxon>
        <taxon>Tracheophyta</taxon>
        <taxon>Spermatophyta</taxon>
        <taxon>Magnoliopsida</taxon>
        <taxon>eudicotyledons</taxon>
        <taxon>Gunneridae</taxon>
        <taxon>Pentapetalae</taxon>
        <taxon>Caryophyllales</taxon>
        <taxon>Cactineae</taxon>
        <taxon>Cactaceae</taxon>
        <taxon>Cactoideae</taxon>
        <taxon>Echinocereeae</taxon>
        <taxon>Carnegiea</taxon>
    </lineage>
</organism>
<reference evidence="1" key="1">
    <citation type="submission" date="2022-04" db="EMBL/GenBank/DDBJ databases">
        <title>Carnegiea gigantea Genome sequencing and assembly v2.</title>
        <authorList>
            <person name="Copetti D."/>
            <person name="Sanderson M.J."/>
            <person name="Burquez A."/>
            <person name="Wojciechowski M.F."/>
        </authorList>
    </citation>
    <scope>NUCLEOTIDE SEQUENCE</scope>
    <source>
        <strain evidence="1">SGP5-SGP5p</strain>
        <tissue evidence="1">Aerial part</tissue>
    </source>
</reference>
<accession>A0A9Q1QMB1</accession>
<keyword evidence="2" id="KW-1185">Reference proteome</keyword>
<evidence type="ECO:0000313" key="1">
    <source>
        <dbReference type="EMBL" id="KAJ8446776.1"/>
    </source>
</evidence>
<protein>
    <submittedName>
        <fullName evidence="1">Uncharacterized protein</fullName>
    </submittedName>
</protein>